<gene>
    <name evidence="2" type="ORF">OXPF_01030</name>
</gene>
<dbReference type="SMART" id="SM00382">
    <property type="entry name" value="AAA"/>
    <property type="match status" value="1"/>
</dbReference>
<sequence length="266" mass="30217">MFKQFYGLTFNPFDKEIETEKLFKSSDLNELEQRLRYMLDNRGIGLIVGEPGTGKSTCLRKFAENANKSLYKVCYLPLTTLTVKDFYQGLCAMLGTTKKYRKVDMFFEIQSAINSLYYEQRITPVFIVDEVHMASSAILDDLRILFNFKMDSANPFVLILSGQPQIRNKLMLTSSYPLKQRIIMRYSMQGLTQEECREYLTSRLKIAGCSREIFTPEAALAIYNISGGAPRAINNITTAALMYSAAKRADSVDEEAIFQANIELGA</sequence>
<reference evidence="2 3" key="1">
    <citation type="submission" date="2015-09" db="EMBL/GenBank/DDBJ databases">
        <title>Genome sequence of Oxobacter pfennigii DSM 3222.</title>
        <authorList>
            <person name="Poehlein A."/>
            <person name="Bengelsdorf F.R."/>
            <person name="Schiel-Bengelsdorf B."/>
            <person name="Duerre P."/>
            <person name="Daniel R."/>
        </authorList>
    </citation>
    <scope>NUCLEOTIDE SEQUENCE [LARGE SCALE GENOMIC DNA]</scope>
    <source>
        <strain evidence="2 3">DSM 3222</strain>
    </source>
</reference>
<keyword evidence="3" id="KW-1185">Reference proteome</keyword>
<dbReference type="PANTHER" id="PTHR35894:SF1">
    <property type="entry name" value="PHOSPHORIBULOKINASE _ URIDINE KINASE FAMILY"/>
    <property type="match status" value="1"/>
</dbReference>
<accession>A0A0P8YGU2</accession>
<dbReference type="Proteomes" id="UP000050326">
    <property type="component" value="Unassembled WGS sequence"/>
</dbReference>
<protein>
    <submittedName>
        <fullName evidence="2">Archaeal ATPase</fullName>
    </submittedName>
</protein>
<dbReference type="OrthoDB" id="9815896at2"/>
<proteinExistence type="predicted"/>
<evidence type="ECO:0000313" key="3">
    <source>
        <dbReference type="Proteomes" id="UP000050326"/>
    </source>
</evidence>
<dbReference type="Gene3D" id="3.40.50.300">
    <property type="entry name" value="P-loop containing nucleotide triphosphate hydrolases"/>
    <property type="match status" value="1"/>
</dbReference>
<dbReference type="InterPro" id="IPR027417">
    <property type="entry name" value="P-loop_NTPase"/>
</dbReference>
<feature type="domain" description="AAA+ ATPase" evidence="1">
    <location>
        <begin position="41"/>
        <end position="194"/>
    </location>
</feature>
<dbReference type="InterPro" id="IPR049945">
    <property type="entry name" value="AAA_22"/>
</dbReference>
<name>A0A0P8YGU2_9CLOT</name>
<evidence type="ECO:0000313" key="2">
    <source>
        <dbReference type="EMBL" id="KPU46287.1"/>
    </source>
</evidence>
<dbReference type="AlphaFoldDB" id="A0A0P8YGU2"/>
<organism evidence="2 3">
    <name type="scientific">Oxobacter pfennigii</name>
    <dbReference type="NCBI Taxonomy" id="36849"/>
    <lineage>
        <taxon>Bacteria</taxon>
        <taxon>Bacillati</taxon>
        <taxon>Bacillota</taxon>
        <taxon>Clostridia</taxon>
        <taxon>Eubacteriales</taxon>
        <taxon>Clostridiaceae</taxon>
        <taxon>Oxobacter</taxon>
    </lineage>
</organism>
<dbReference type="InterPro" id="IPR052026">
    <property type="entry name" value="ExeA_AAA_ATPase_DNA-bind"/>
</dbReference>
<dbReference type="GO" id="GO:0016887">
    <property type="term" value="F:ATP hydrolysis activity"/>
    <property type="evidence" value="ECO:0007669"/>
    <property type="project" value="InterPro"/>
</dbReference>
<evidence type="ECO:0000259" key="1">
    <source>
        <dbReference type="SMART" id="SM00382"/>
    </source>
</evidence>
<dbReference type="PANTHER" id="PTHR35894">
    <property type="entry name" value="GENERAL SECRETION PATHWAY PROTEIN A-RELATED"/>
    <property type="match status" value="1"/>
</dbReference>
<dbReference type="InterPro" id="IPR003593">
    <property type="entry name" value="AAA+_ATPase"/>
</dbReference>
<dbReference type="SUPFAM" id="SSF52540">
    <property type="entry name" value="P-loop containing nucleoside triphosphate hydrolases"/>
    <property type="match status" value="1"/>
</dbReference>
<dbReference type="STRING" id="36849.OXPF_01030"/>
<comment type="caution">
    <text evidence="2">The sequence shown here is derived from an EMBL/GenBank/DDBJ whole genome shotgun (WGS) entry which is preliminary data.</text>
</comment>
<dbReference type="CDD" id="cd00009">
    <property type="entry name" value="AAA"/>
    <property type="match status" value="1"/>
</dbReference>
<dbReference type="RefSeq" id="WP_054873267.1">
    <property type="nucleotide sequence ID" value="NZ_LKET01000010.1"/>
</dbReference>
<dbReference type="EMBL" id="LKET01000010">
    <property type="protein sequence ID" value="KPU46287.1"/>
    <property type="molecule type" value="Genomic_DNA"/>
</dbReference>
<dbReference type="Pfam" id="PF13401">
    <property type="entry name" value="AAA_22"/>
    <property type="match status" value="1"/>
</dbReference>